<gene>
    <name evidence="4" type="ORF">DWG20_03250</name>
</gene>
<dbReference type="InterPro" id="IPR029261">
    <property type="entry name" value="Transposase_Znf"/>
</dbReference>
<accession>A0A345Y3L7</accession>
<dbReference type="PANTHER" id="PTHR33498:SF1">
    <property type="entry name" value="TRANSPOSASE FOR INSERTION SEQUENCE ELEMENT IS1557"/>
    <property type="match status" value="1"/>
</dbReference>
<name>A0A345Y3L7_9NEIS</name>
<dbReference type="Pfam" id="PF01610">
    <property type="entry name" value="DDE_Tnp_ISL3"/>
    <property type="match status" value="1"/>
</dbReference>
<dbReference type="AlphaFoldDB" id="A0A345Y3L7"/>
<evidence type="ECO:0000259" key="1">
    <source>
        <dbReference type="Pfam" id="PF01610"/>
    </source>
</evidence>
<protein>
    <submittedName>
        <fullName evidence="4">ISL3 family transposase</fullName>
    </submittedName>
</protein>
<feature type="domain" description="Transposase IS204/IS1001/IS1096/IS1165 helix-turn-helix" evidence="2">
    <location>
        <begin position="89"/>
        <end position="137"/>
    </location>
</feature>
<organism evidence="4 5">
    <name type="scientific">Crenobacter cavernae</name>
    <dbReference type="NCBI Taxonomy" id="2290923"/>
    <lineage>
        <taxon>Bacteria</taxon>
        <taxon>Pseudomonadati</taxon>
        <taxon>Pseudomonadota</taxon>
        <taxon>Betaproteobacteria</taxon>
        <taxon>Neisseriales</taxon>
        <taxon>Neisseriaceae</taxon>
        <taxon>Crenobacter</taxon>
    </lineage>
</organism>
<evidence type="ECO:0000313" key="4">
    <source>
        <dbReference type="EMBL" id="AXK38519.1"/>
    </source>
</evidence>
<feature type="domain" description="Transposase IS204/IS1001/IS1096/IS1165 DDE" evidence="1">
    <location>
        <begin position="153"/>
        <end position="384"/>
    </location>
</feature>
<dbReference type="InterPro" id="IPR032877">
    <property type="entry name" value="Transposase_HTH"/>
</dbReference>
<dbReference type="InterPro" id="IPR047951">
    <property type="entry name" value="Transpos_ISL3"/>
</dbReference>
<dbReference type="Pfam" id="PF13542">
    <property type="entry name" value="HTH_Tnp_ISL3"/>
    <property type="match status" value="1"/>
</dbReference>
<dbReference type="InterPro" id="IPR002560">
    <property type="entry name" value="Transposase_DDE"/>
</dbReference>
<dbReference type="RefSeq" id="WP_115432459.1">
    <property type="nucleotide sequence ID" value="NZ_CP031337.1"/>
</dbReference>
<dbReference type="KEGG" id="ccah:DWG20_03250"/>
<evidence type="ECO:0000259" key="2">
    <source>
        <dbReference type="Pfam" id="PF13542"/>
    </source>
</evidence>
<dbReference type="OrthoDB" id="46712at2"/>
<feature type="domain" description="Transposase IS204/IS1001/IS1096/IS1165 zinc-finger" evidence="3">
    <location>
        <begin position="34"/>
        <end position="79"/>
    </location>
</feature>
<sequence length="465" mass="54133">MPANILNLPQYRVLSVEETEHDYHIAAEPVEPTRQCPHCGSSRFQGWGGAEQPRLVKDLPMHGKRVGIYINPRRYRCQAQSCLKTFFVPLPVVAENRQMTERLVKWLSQQSLKRTFLSLADETGVDEKTVRNIFRDYINDLEAKVTFETPKWMGIDEIHLIKPRCVITNIESNTVVDMLVNRNKDTVAKYLYQLKGKEQIEYVAMDMWQPYRDAVKTVLPDARIVIDKFHVVKMANEAIEKVRKALRAELTPKQRRGLMHDRFILLKRERDLTPEEAFNLDDWTKNYPVLGQAYRLKEDFYGIYEAETRQQAQVRFEAWYRGVTPDIYEHFADLILAWTNWQPYILSFFEHPVTNAYTESLSNLIRCTDRAGRGYSWEALRAKILFTEGLHKKQFIRPKFERRRPETVMERSVGFYVPGGEMGYGLPPGAISKATTRNQQDGKGQEVNYGVDISTLVRMIEAGEI</sequence>
<reference evidence="4 5" key="1">
    <citation type="submission" date="2018-07" db="EMBL/GenBank/DDBJ databases">
        <title>Crenobacter cavernae sp. nov., isolated from a karst cave.</title>
        <authorList>
            <person name="Zhu H."/>
        </authorList>
    </citation>
    <scope>NUCLEOTIDE SEQUENCE [LARGE SCALE GENOMIC DNA]</scope>
    <source>
        <strain evidence="4 5">K1W11S-77</strain>
    </source>
</reference>
<dbReference type="PANTHER" id="PTHR33498">
    <property type="entry name" value="TRANSPOSASE FOR INSERTION SEQUENCE ELEMENT IS1557"/>
    <property type="match status" value="1"/>
</dbReference>
<evidence type="ECO:0000313" key="5">
    <source>
        <dbReference type="Proteomes" id="UP000254537"/>
    </source>
</evidence>
<dbReference type="NCBIfam" id="NF033550">
    <property type="entry name" value="transpos_ISL3"/>
    <property type="match status" value="1"/>
</dbReference>
<dbReference type="EMBL" id="CP031337">
    <property type="protein sequence ID" value="AXK38519.1"/>
    <property type="molecule type" value="Genomic_DNA"/>
</dbReference>
<evidence type="ECO:0000259" key="3">
    <source>
        <dbReference type="Pfam" id="PF14690"/>
    </source>
</evidence>
<dbReference type="Proteomes" id="UP000254537">
    <property type="component" value="Chromosome"/>
</dbReference>
<dbReference type="Pfam" id="PF14690">
    <property type="entry name" value="Zn_ribbon_ISL3"/>
    <property type="match status" value="1"/>
</dbReference>
<proteinExistence type="predicted"/>